<gene>
    <name evidence="1" type="primary">tssD</name>
    <name evidence="1" type="ORF">AAG747_28745</name>
</gene>
<sequence>MSFKSKLKVSGHEFNILNVNYGLIQETDATGRPSSIARGGKIEVSVESTGETTLFELMTNNFERQDGSIVYTKRDSDATLKELLFEEAYVVKYKENFDATGENPFIETIVLSAKKITMGTGEHVNEWV</sequence>
<name>A0AAW9S437_9BACT</name>
<dbReference type="Pfam" id="PF17642">
    <property type="entry name" value="TssD"/>
    <property type="match status" value="1"/>
</dbReference>
<protein>
    <submittedName>
        <fullName evidence="1">Type VI secretion system tube protein TssD</fullName>
    </submittedName>
</protein>
<dbReference type="InterPro" id="IPR041408">
    <property type="entry name" value="Hcp_Tssd"/>
</dbReference>
<reference evidence="1 2" key="1">
    <citation type="submission" date="2024-04" db="EMBL/GenBank/DDBJ databases">
        <title>Novel genus in family Flammeovirgaceae.</title>
        <authorList>
            <person name="Nguyen T.H."/>
            <person name="Vuong T.Q."/>
            <person name="Le H."/>
            <person name="Kim S.-G."/>
        </authorList>
    </citation>
    <scope>NUCLEOTIDE SEQUENCE [LARGE SCALE GENOMIC DNA]</scope>
    <source>
        <strain evidence="1 2">JCM 23209</strain>
    </source>
</reference>
<dbReference type="Proteomes" id="UP001403385">
    <property type="component" value="Unassembled WGS sequence"/>
</dbReference>
<dbReference type="RefSeq" id="WP_346824715.1">
    <property type="nucleotide sequence ID" value="NZ_JBDKWZ010000031.1"/>
</dbReference>
<proteinExistence type="predicted"/>
<comment type="caution">
    <text evidence="1">The sequence shown here is derived from an EMBL/GenBank/DDBJ whole genome shotgun (WGS) entry which is preliminary data.</text>
</comment>
<keyword evidence="2" id="KW-1185">Reference proteome</keyword>
<evidence type="ECO:0000313" key="2">
    <source>
        <dbReference type="Proteomes" id="UP001403385"/>
    </source>
</evidence>
<dbReference type="GO" id="GO:0033104">
    <property type="term" value="C:type VI protein secretion system complex"/>
    <property type="evidence" value="ECO:0007669"/>
    <property type="project" value="InterPro"/>
</dbReference>
<evidence type="ECO:0000313" key="1">
    <source>
        <dbReference type="EMBL" id="MEN7551937.1"/>
    </source>
</evidence>
<dbReference type="EMBL" id="JBDKWZ010000031">
    <property type="protein sequence ID" value="MEN7551937.1"/>
    <property type="molecule type" value="Genomic_DNA"/>
</dbReference>
<organism evidence="1 2">
    <name type="scientific">Rapidithrix thailandica</name>
    <dbReference type="NCBI Taxonomy" id="413964"/>
    <lineage>
        <taxon>Bacteria</taxon>
        <taxon>Pseudomonadati</taxon>
        <taxon>Bacteroidota</taxon>
        <taxon>Cytophagia</taxon>
        <taxon>Cytophagales</taxon>
        <taxon>Flammeovirgaceae</taxon>
        <taxon>Rapidithrix</taxon>
    </lineage>
</organism>
<dbReference type="AlphaFoldDB" id="A0AAW9S437"/>
<accession>A0AAW9S437</accession>